<sequence length="112" mass="11885">MAKKINNPVPVSDDLNAEGIVPEMGASADKLNASVGAGERDDVDVIMDDEPEFVVLKGNSIRHNGEVYRENSTIPVAGQDAERLLQAGIIADVRELRQRALASQSSVTVTAG</sequence>
<organism evidence="1 2">
    <name type="scientific">Edwardsiella anguillarum ET080813</name>
    <dbReference type="NCBI Taxonomy" id="667120"/>
    <lineage>
        <taxon>Bacteria</taxon>
        <taxon>Pseudomonadati</taxon>
        <taxon>Pseudomonadota</taxon>
        <taxon>Gammaproteobacteria</taxon>
        <taxon>Enterobacterales</taxon>
        <taxon>Hafniaceae</taxon>
        <taxon>Edwardsiella</taxon>
    </lineage>
</organism>
<reference evidence="1 2" key="1">
    <citation type="journal article" date="2012" name="PLoS ONE">
        <title>Edwardsiella comparative phylogenomics reveal the new intra/inter-species taxonomic relationships, virulence evolution and niche adaptation mechanisms.</title>
        <authorList>
            <person name="Yang M."/>
            <person name="Lv Y."/>
            <person name="Xiao J."/>
            <person name="Wu H."/>
            <person name="Zheng H."/>
            <person name="Liu Q."/>
            <person name="Zhang Y."/>
            <person name="Wang Q."/>
        </authorList>
    </citation>
    <scope>NUCLEOTIDE SEQUENCE [LARGE SCALE GENOMIC DNA]</scope>
    <source>
        <strain evidence="2">080813</strain>
    </source>
</reference>
<dbReference type="Proteomes" id="UP000028681">
    <property type="component" value="Chromosome"/>
</dbReference>
<protein>
    <submittedName>
        <fullName evidence="1">Uncharacterized protein</fullName>
    </submittedName>
</protein>
<dbReference type="HOGENOM" id="CLU_2023631_0_0_6"/>
<dbReference type="GeneID" id="33941449"/>
<proteinExistence type="predicted"/>
<gene>
    <name evidence="1" type="ORF">ETEE_4127</name>
</gene>
<name>A0A076LVQ6_9GAMM</name>
<dbReference type="EMBL" id="CP006664">
    <property type="protein sequence ID" value="AIJ10533.1"/>
    <property type="molecule type" value="Genomic_DNA"/>
</dbReference>
<dbReference type="AlphaFoldDB" id="A0A076LVQ6"/>
<evidence type="ECO:0000313" key="1">
    <source>
        <dbReference type="EMBL" id="AIJ10533.1"/>
    </source>
</evidence>
<dbReference type="KEGG" id="ete:ETEE_4127"/>
<evidence type="ECO:0000313" key="2">
    <source>
        <dbReference type="Proteomes" id="UP000028681"/>
    </source>
</evidence>
<accession>A0A076LVQ6</accession>
<dbReference type="RefSeq" id="WP_225865080.1">
    <property type="nucleotide sequence ID" value="NZ_CP006664.1"/>
</dbReference>